<dbReference type="EMBL" id="CAEZTS010000169">
    <property type="protein sequence ID" value="CAB4589973.1"/>
    <property type="molecule type" value="Genomic_DNA"/>
</dbReference>
<dbReference type="GO" id="GO:0016020">
    <property type="term" value="C:membrane"/>
    <property type="evidence" value="ECO:0007669"/>
    <property type="project" value="InterPro"/>
</dbReference>
<dbReference type="Pfam" id="PF01066">
    <property type="entry name" value="CDP-OH_P_transf"/>
    <property type="match status" value="1"/>
</dbReference>
<proteinExistence type="predicted"/>
<protein>
    <submittedName>
        <fullName evidence="2">Unannotated protein</fullName>
    </submittedName>
</protein>
<feature type="transmembrane region" description="Helical" evidence="1">
    <location>
        <begin position="54"/>
        <end position="75"/>
    </location>
</feature>
<gene>
    <name evidence="2" type="ORF">UFOPK1722_01587</name>
</gene>
<dbReference type="AlphaFoldDB" id="A0A6J6FSL8"/>
<feature type="transmembrane region" description="Helical" evidence="1">
    <location>
        <begin position="16"/>
        <end position="42"/>
    </location>
</feature>
<organism evidence="2">
    <name type="scientific">freshwater metagenome</name>
    <dbReference type="NCBI Taxonomy" id="449393"/>
    <lineage>
        <taxon>unclassified sequences</taxon>
        <taxon>metagenomes</taxon>
        <taxon>ecological metagenomes</taxon>
    </lineage>
</organism>
<sequence>MFIVAIVCIMIDGSAPWWFCVAVLVREVSFGATVAVLKLFFGMERFDVTYLGKWATFLLMFTFPGFVMGNSAIGIRDFFAAFAWVAGPIGLALSYYTAIAYVPTIRRSMRGRVREPREPASSDD</sequence>
<keyword evidence="1" id="KW-0472">Membrane</keyword>
<dbReference type="InterPro" id="IPR000462">
    <property type="entry name" value="CDP-OH_P_trans"/>
</dbReference>
<evidence type="ECO:0000256" key="1">
    <source>
        <dbReference type="SAM" id="Phobius"/>
    </source>
</evidence>
<keyword evidence="1" id="KW-0812">Transmembrane</keyword>
<accession>A0A6J6FSL8</accession>
<feature type="transmembrane region" description="Helical" evidence="1">
    <location>
        <begin position="81"/>
        <end position="102"/>
    </location>
</feature>
<dbReference type="GO" id="GO:0016780">
    <property type="term" value="F:phosphotransferase activity, for other substituted phosphate groups"/>
    <property type="evidence" value="ECO:0007669"/>
    <property type="project" value="InterPro"/>
</dbReference>
<dbReference type="GO" id="GO:0008654">
    <property type="term" value="P:phospholipid biosynthetic process"/>
    <property type="evidence" value="ECO:0007669"/>
    <property type="project" value="InterPro"/>
</dbReference>
<reference evidence="2" key="1">
    <citation type="submission" date="2020-05" db="EMBL/GenBank/DDBJ databases">
        <authorList>
            <person name="Chiriac C."/>
            <person name="Salcher M."/>
            <person name="Ghai R."/>
            <person name="Kavagutti S V."/>
        </authorList>
    </citation>
    <scope>NUCLEOTIDE SEQUENCE</scope>
</reference>
<name>A0A6J6FSL8_9ZZZZ</name>
<keyword evidence="1" id="KW-1133">Transmembrane helix</keyword>
<evidence type="ECO:0000313" key="2">
    <source>
        <dbReference type="EMBL" id="CAB4589973.1"/>
    </source>
</evidence>